<dbReference type="InterPro" id="IPR018060">
    <property type="entry name" value="HTH_AraC"/>
</dbReference>
<proteinExistence type="predicted"/>
<evidence type="ECO:0000256" key="3">
    <source>
        <dbReference type="ARBA" id="ARBA00023163"/>
    </source>
</evidence>
<dbReference type="Pfam" id="PF12833">
    <property type="entry name" value="HTH_18"/>
    <property type="match status" value="1"/>
</dbReference>
<dbReference type="AlphaFoldDB" id="A0A6S6QY21"/>
<dbReference type="InterPro" id="IPR020449">
    <property type="entry name" value="Tscrpt_reg_AraC-type_HTH"/>
</dbReference>
<organism evidence="4 5">
    <name type="scientific">Anaerocolumna cellulosilytica</name>
    <dbReference type="NCBI Taxonomy" id="433286"/>
    <lineage>
        <taxon>Bacteria</taxon>
        <taxon>Bacillati</taxon>
        <taxon>Bacillota</taxon>
        <taxon>Clostridia</taxon>
        <taxon>Lachnospirales</taxon>
        <taxon>Lachnospiraceae</taxon>
        <taxon>Anaerocolumna</taxon>
    </lineage>
</organism>
<dbReference type="InterPro" id="IPR018062">
    <property type="entry name" value="HTH_AraC-typ_CS"/>
</dbReference>
<dbReference type="Proteomes" id="UP000515561">
    <property type="component" value="Chromosome"/>
</dbReference>
<accession>A0A6S6QY21</accession>
<keyword evidence="2" id="KW-0238">DNA-binding</keyword>
<dbReference type="InterPro" id="IPR003313">
    <property type="entry name" value="AraC-bd"/>
</dbReference>
<dbReference type="SMART" id="SM00342">
    <property type="entry name" value="HTH_ARAC"/>
    <property type="match status" value="1"/>
</dbReference>
<evidence type="ECO:0000256" key="2">
    <source>
        <dbReference type="ARBA" id="ARBA00023125"/>
    </source>
</evidence>
<dbReference type="InterPro" id="IPR009057">
    <property type="entry name" value="Homeodomain-like_sf"/>
</dbReference>
<dbReference type="PANTHER" id="PTHR43280:SF28">
    <property type="entry name" value="HTH-TYPE TRANSCRIPTIONAL ACTIVATOR RHAS"/>
    <property type="match status" value="1"/>
</dbReference>
<dbReference type="PANTHER" id="PTHR43280">
    <property type="entry name" value="ARAC-FAMILY TRANSCRIPTIONAL REGULATOR"/>
    <property type="match status" value="1"/>
</dbReference>
<dbReference type="RefSeq" id="WP_184091742.1">
    <property type="nucleotide sequence ID" value="NZ_AP023367.1"/>
</dbReference>
<dbReference type="Gene3D" id="1.10.10.60">
    <property type="entry name" value="Homeodomain-like"/>
    <property type="match status" value="2"/>
</dbReference>
<keyword evidence="5" id="KW-1185">Reference proteome</keyword>
<keyword evidence="3" id="KW-0804">Transcription</keyword>
<dbReference type="KEGG" id="acel:acsn021_36720"/>
<dbReference type="GO" id="GO:0003700">
    <property type="term" value="F:DNA-binding transcription factor activity"/>
    <property type="evidence" value="ECO:0007669"/>
    <property type="project" value="InterPro"/>
</dbReference>
<dbReference type="PROSITE" id="PS01124">
    <property type="entry name" value="HTH_ARAC_FAMILY_2"/>
    <property type="match status" value="1"/>
</dbReference>
<dbReference type="PRINTS" id="PR00032">
    <property type="entry name" value="HTHARAC"/>
</dbReference>
<dbReference type="SUPFAM" id="SSF51215">
    <property type="entry name" value="Regulatory protein AraC"/>
    <property type="match status" value="1"/>
</dbReference>
<name>A0A6S6QY21_9FIRM</name>
<evidence type="ECO:0000313" key="4">
    <source>
        <dbReference type="EMBL" id="BCJ96103.1"/>
    </source>
</evidence>
<reference evidence="4 5" key="1">
    <citation type="journal article" date="2016" name="Int. J. Syst. Evol. Microbiol.">
        <title>Descriptions of Anaerotaenia torta gen. nov., sp. nov. and Anaerocolumna cellulosilytica gen. nov., sp. nov. isolated from a methanogenic reactor of cattle waste.</title>
        <authorList>
            <person name="Uek A."/>
            <person name="Ohtaki Y."/>
            <person name="Kaku N."/>
            <person name="Ueki K."/>
        </authorList>
    </citation>
    <scope>NUCLEOTIDE SEQUENCE [LARGE SCALE GENOMIC DNA]</scope>
    <source>
        <strain evidence="4 5">SN021</strain>
    </source>
</reference>
<gene>
    <name evidence="4" type="ORF">acsn021_36720</name>
</gene>
<sequence>MDFKDSFIHSLQTGLSLARSISMEDYLPVSVKLPEEAEEYLPFLLGYGYIKTSFPYYYELAGLKAYCLIYTESGTGLYTIDNNSYSLSTGSLVFINCQQKHRIEIKQSPWQYRVYFMSGQPLPYLYKAITSEGNPVYSFKPVSSVPNKLLKLYGLLDSGNANYFLHSKFLLDILLETILEKKQAEEQSAHLPEYLIKIKQCFDENYNTKYSLDSLEETFHISKFQLCREFTAAYGVSPIHYLNTVRINAAKEALVYTDKRINEIGRSTGFDNTNHFIRLFKQKTGVTPLNYRKAEIRLQM</sequence>
<evidence type="ECO:0000313" key="5">
    <source>
        <dbReference type="Proteomes" id="UP000515561"/>
    </source>
</evidence>
<dbReference type="EMBL" id="AP023367">
    <property type="protein sequence ID" value="BCJ96103.1"/>
    <property type="molecule type" value="Genomic_DNA"/>
</dbReference>
<dbReference type="Pfam" id="PF02311">
    <property type="entry name" value="AraC_binding"/>
    <property type="match status" value="1"/>
</dbReference>
<dbReference type="SUPFAM" id="SSF46689">
    <property type="entry name" value="Homeodomain-like"/>
    <property type="match status" value="2"/>
</dbReference>
<evidence type="ECO:0000256" key="1">
    <source>
        <dbReference type="ARBA" id="ARBA00023015"/>
    </source>
</evidence>
<keyword evidence="1" id="KW-0805">Transcription regulation</keyword>
<dbReference type="InterPro" id="IPR037923">
    <property type="entry name" value="HTH-like"/>
</dbReference>
<protein>
    <submittedName>
        <fullName evidence="4">Uncharacterized protein</fullName>
    </submittedName>
</protein>
<dbReference type="GO" id="GO:0043565">
    <property type="term" value="F:sequence-specific DNA binding"/>
    <property type="evidence" value="ECO:0007669"/>
    <property type="project" value="InterPro"/>
</dbReference>
<dbReference type="PROSITE" id="PS00041">
    <property type="entry name" value="HTH_ARAC_FAMILY_1"/>
    <property type="match status" value="1"/>
</dbReference>